<keyword evidence="1" id="KW-0732">Signal</keyword>
<dbReference type="Proteomes" id="UP000235145">
    <property type="component" value="Unassembled WGS sequence"/>
</dbReference>
<accession>A0A9R1UXR3</accession>
<feature type="signal peptide" evidence="1">
    <location>
        <begin position="1"/>
        <end position="27"/>
    </location>
</feature>
<keyword evidence="3" id="KW-1185">Reference proteome</keyword>
<sequence>MTSKSGVICKMSFIILCMGGSWQLVNGDEVYVRNNVKIYGLNLPPNIDHEMLLQMVRNNDKEEKVGMTELQRQNLFKFREVPEIDDRRCEEK</sequence>
<feature type="chain" id="PRO_5040388531" evidence="1">
    <location>
        <begin position="28"/>
        <end position="92"/>
    </location>
</feature>
<evidence type="ECO:0000256" key="1">
    <source>
        <dbReference type="SAM" id="SignalP"/>
    </source>
</evidence>
<name>A0A9R1UXR3_LACSA</name>
<protein>
    <submittedName>
        <fullName evidence="2">Uncharacterized protein</fullName>
    </submittedName>
</protein>
<organism evidence="2 3">
    <name type="scientific">Lactuca sativa</name>
    <name type="common">Garden lettuce</name>
    <dbReference type="NCBI Taxonomy" id="4236"/>
    <lineage>
        <taxon>Eukaryota</taxon>
        <taxon>Viridiplantae</taxon>
        <taxon>Streptophyta</taxon>
        <taxon>Embryophyta</taxon>
        <taxon>Tracheophyta</taxon>
        <taxon>Spermatophyta</taxon>
        <taxon>Magnoliopsida</taxon>
        <taxon>eudicotyledons</taxon>
        <taxon>Gunneridae</taxon>
        <taxon>Pentapetalae</taxon>
        <taxon>asterids</taxon>
        <taxon>campanulids</taxon>
        <taxon>Asterales</taxon>
        <taxon>Asteraceae</taxon>
        <taxon>Cichorioideae</taxon>
        <taxon>Cichorieae</taxon>
        <taxon>Lactucinae</taxon>
        <taxon>Lactuca</taxon>
    </lineage>
</organism>
<comment type="caution">
    <text evidence="2">The sequence shown here is derived from an EMBL/GenBank/DDBJ whole genome shotgun (WGS) entry which is preliminary data.</text>
</comment>
<proteinExistence type="predicted"/>
<dbReference type="EMBL" id="NBSK02000007">
    <property type="protein sequence ID" value="KAJ0194738.1"/>
    <property type="molecule type" value="Genomic_DNA"/>
</dbReference>
<evidence type="ECO:0000313" key="2">
    <source>
        <dbReference type="EMBL" id="KAJ0194738.1"/>
    </source>
</evidence>
<evidence type="ECO:0000313" key="3">
    <source>
        <dbReference type="Proteomes" id="UP000235145"/>
    </source>
</evidence>
<reference evidence="2 3" key="1">
    <citation type="journal article" date="2017" name="Nat. Commun.">
        <title>Genome assembly with in vitro proximity ligation data and whole-genome triplication in lettuce.</title>
        <authorList>
            <person name="Reyes-Chin-Wo S."/>
            <person name="Wang Z."/>
            <person name="Yang X."/>
            <person name="Kozik A."/>
            <person name="Arikit S."/>
            <person name="Song C."/>
            <person name="Xia L."/>
            <person name="Froenicke L."/>
            <person name="Lavelle D.O."/>
            <person name="Truco M.J."/>
            <person name="Xia R."/>
            <person name="Zhu S."/>
            <person name="Xu C."/>
            <person name="Xu H."/>
            <person name="Xu X."/>
            <person name="Cox K."/>
            <person name="Korf I."/>
            <person name="Meyers B.C."/>
            <person name="Michelmore R.W."/>
        </authorList>
    </citation>
    <scope>NUCLEOTIDE SEQUENCE [LARGE SCALE GENOMIC DNA]</scope>
    <source>
        <strain evidence="3">cv. Salinas</strain>
        <tissue evidence="2">Seedlings</tissue>
    </source>
</reference>
<gene>
    <name evidence="2" type="ORF">LSAT_V11C700348770</name>
</gene>
<dbReference type="AlphaFoldDB" id="A0A9R1UXR3"/>